<feature type="signal peptide" evidence="1">
    <location>
        <begin position="1"/>
        <end position="20"/>
    </location>
</feature>
<keyword evidence="3" id="KW-1185">Reference proteome</keyword>
<evidence type="ECO:0000313" key="3">
    <source>
        <dbReference type="Proteomes" id="UP000035680"/>
    </source>
</evidence>
<dbReference type="InterPro" id="IPR035940">
    <property type="entry name" value="CAP_sf"/>
</dbReference>
<dbReference type="Pfam" id="PF24100">
    <property type="entry name" value="DUF7381"/>
    <property type="match status" value="1"/>
</dbReference>
<dbReference type="SUPFAM" id="SSF55797">
    <property type="entry name" value="PR-1-like"/>
    <property type="match status" value="1"/>
</dbReference>
<evidence type="ECO:0000313" key="4">
    <source>
        <dbReference type="WBParaSite" id="SVE_0885700.1"/>
    </source>
</evidence>
<dbReference type="InterPro" id="IPR055805">
    <property type="entry name" value="DUF7381"/>
</dbReference>
<dbReference type="InterPro" id="IPR001283">
    <property type="entry name" value="CRISP-related"/>
</dbReference>
<dbReference type="Proteomes" id="UP000035680">
    <property type="component" value="Unassembled WGS sequence"/>
</dbReference>
<evidence type="ECO:0000256" key="1">
    <source>
        <dbReference type="SAM" id="SignalP"/>
    </source>
</evidence>
<reference evidence="4" key="2">
    <citation type="submission" date="2015-08" db="UniProtKB">
        <authorList>
            <consortium name="WormBaseParasite"/>
        </authorList>
    </citation>
    <scope>IDENTIFICATION</scope>
</reference>
<dbReference type="AlphaFoldDB" id="A0A0K0FIY5"/>
<keyword evidence="1" id="KW-0732">Signal</keyword>
<accession>A0A0K0FIY5</accession>
<dbReference type="Gene3D" id="3.40.33.10">
    <property type="entry name" value="CAP"/>
    <property type="match status" value="1"/>
</dbReference>
<dbReference type="SMART" id="SM00198">
    <property type="entry name" value="SCP"/>
    <property type="match status" value="1"/>
</dbReference>
<dbReference type="PANTHER" id="PTHR10334">
    <property type="entry name" value="CYSTEINE-RICH SECRETORY PROTEIN-RELATED"/>
    <property type="match status" value="1"/>
</dbReference>
<protein>
    <submittedName>
        <fullName evidence="4">SCP domain-containing protein</fullName>
    </submittedName>
</protein>
<feature type="chain" id="PRO_5005329960" evidence="1">
    <location>
        <begin position="21"/>
        <end position="336"/>
    </location>
</feature>
<dbReference type="Pfam" id="PF00188">
    <property type="entry name" value="CAP"/>
    <property type="match status" value="1"/>
</dbReference>
<name>A0A0K0FIY5_STRVS</name>
<organism evidence="3 4">
    <name type="scientific">Strongyloides venezuelensis</name>
    <name type="common">Threadworm</name>
    <dbReference type="NCBI Taxonomy" id="75913"/>
    <lineage>
        <taxon>Eukaryota</taxon>
        <taxon>Metazoa</taxon>
        <taxon>Ecdysozoa</taxon>
        <taxon>Nematoda</taxon>
        <taxon>Chromadorea</taxon>
        <taxon>Rhabditida</taxon>
        <taxon>Tylenchina</taxon>
        <taxon>Panagrolaimomorpha</taxon>
        <taxon>Strongyloidoidea</taxon>
        <taxon>Strongyloididae</taxon>
        <taxon>Strongyloides</taxon>
    </lineage>
</organism>
<proteinExistence type="predicted"/>
<feature type="domain" description="SCP" evidence="2">
    <location>
        <begin position="192"/>
        <end position="317"/>
    </location>
</feature>
<dbReference type="WBParaSite" id="SVE_0885700.1">
    <property type="protein sequence ID" value="SVE_0885700.1"/>
    <property type="gene ID" value="SVE_0885700"/>
</dbReference>
<dbReference type="InterPro" id="IPR014044">
    <property type="entry name" value="CAP_dom"/>
</dbReference>
<sequence>MTIFLIFSFFAILFINLVKVQEVAVTYTKKYIAGPKKTYVYCDETFLSPNELREKILEDFYFIKPNHLLLTEITTLDFSVGFDLKNHKFRKLVDSPLQITVLKYLIVVFCDNKGFFFVVNGKIIHNFEFAVRYVKRLVKKDRRYQITKPYLPLYPPMKDNILGNKKIFCYRYWKTLWGNCDYLCYSKNHFGVMKQKFLTEIMYYRWKHGSEDLTEDENLSQQALIFLRMLLPKIHRVNIKEYDNVGKGNPYTAPLIINRWYGEHKDYNYNAGGYNPNTRHFTAMVWKSAKQIGIAVVQFRNNIYVKVIYDAAPNRRDIYIKNVLRPVSSIYKGNKL</sequence>
<evidence type="ECO:0000259" key="2">
    <source>
        <dbReference type="SMART" id="SM00198"/>
    </source>
</evidence>
<reference evidence="3" key="1">
    <citation type="submission" date="2014-07" db="EMBL/GenBank/DDBJ databases">
        <authorList>
            <person name="Martin A.A"/>
            <person name="De Silva N."/>
        </authorList>
    </citation>
    <scope>NUCLEOTIDE SEQUENCE</scope>
</reference>